<dbReference type="Pfam" id="PF01575">
    <property type="entry name" value="MaoC_dehydratas"/>
    <property type="match status" value="1"/>
</dbReference>
<reference evidence="3" key="2">
    <citation type="journal article" date="2022" name="Microb. Genom.">
        <title>A chromosome-scale genome assembly of the tomato pathogen Cladosporium fulvum reveals a compartmentalized genome architecture and the presence of a dispensable chromosome.</title>
        <authorList>
            <person name="Zaccaron A.Z."/>
            <person name="Chen L.H."/>
            <person name="Samaras A."/>
            <person name="Stergiopoulos I."/>
        </authorList>
    </citation>
    <scope>NUCLEOTIDE SEQUENCE</scope>
    <source>
        <strain evidence="3">Race5_Kim</strain>
    </source>
</reference>
<evidence type="ECO:0000313" key="3">
    <source>
        <dbReference type="EMBL" id="UJO23646.1"/>
    </source>
</evidence>
<evidence type="ECO:0000313" key="4">
    <source>
        <dbReference type="Proteomes" id="UP000756132"/>
    </source>
</evidence>
<dbReference type="GO" id="GO:0004300">
    <property type="term" value="F:enoyl-CoA hydratase activity"/>
    <property type="evidence" value="ECO:0007669"/>
    <property type="project" value="TreeGrafter"/>
</dbReference>
<dbReference type="GeneID" id="71992796"/>
<dbReference type="EMBL" id="CP090173">
    <property type="protein sequence ID" value="UJO23646.1"/>
    <property type="molecule type" value="Genomic_DNA"/>
</dbReference>
<accession>A0A9Q8PJE9</accession>
<protein>
    <submittedName>
        <fullName evidence="3">Dehydratase NIT22</fullName>
    </submittedName>
</protein>
<reference evidence="3" key="1">
    <citation type="submission" date="2021-12" db="EMBL/GenBank/DDBJ databases">
        <authorList>
            <person name="Zaccaron A."/>
            <person name="Stergiopoulos I."/>
        </authorList>
    </citation>
    <scope>NUCLEOTIDE SEQUENCE</scope>
    <source>
        <strain evidence="3">Race5_Kim</strain>
    </source>
</reference>
<dbReference type="AlphaFoldDB" id="A0A9Q8PJE9"/>
<dbReference type="OrthoDB" id="60204at2759"/>
<dbReference type="KEGG" id="ffu:CLAFUR5_12918"/>
<feature type="domain" description="Peroxisomal multifunctional enzyme type 2-like N-terminal" evidence="2">
    <location>
        <begin position="14"/>
        <end position="136"/>
    </location>
</feature>
<name>A0A9Q8PJE9_PASFU</name>
<dbReference type="InterPro" id="IPR029069">
    <property type="entry name" value="HotDog_dom_sf"/>
</dbReference>
<organism evidence="3 4">
    <name type="scientific">Passalora fulva</name>
    <name type="common">Tomato leaf mold</name>
    <name type="synonym">Cladosporium fulvum</name>
    <dbReference type="NCBI Taxonomy" id="5499"/>
    <lineage>
        <taxon>Eukaryota</taxon>
        <taxon>Fungi</taxon>
        <taxon>Dikarya</taxon>
        <taxon>Ascomycota</taxon>
        <taxon>Pezizomycotina</taxon>
        <taxon>Dothideomycetes</taxon>
        <taxon>Dothideomycetidae</taxon>
        <taxon>Mycosphaerellales</taxon>
        <taxon>Mycosphaerellaceae</taxon>
        <taxon>Fulvia</taxon>
    </lineage>
</organism>
<dbReference type="InterPro" id="IPR054357">
    <property type="entry name" value="MFE-2_N"/>
</dbReference>
<dbReference type="Pfam" id="PF22622">
    <property type="entry name" value="MFE-2_hydrat-2_N"/>
    <property type="match status" value="1"/>
</dbReference>
<dbReference type="PANTHER" id="PTHR13078:SF57">
    <property type="entry name" value="DEHYDRATASE, PUTATIVE (AFU_ORTHOLOGUE AFUA_5G00640)-RELATED"/>
    <property type="match status" value="1"/>
</dbReference>
<dbReference type="Proteomes" id="UP000756132">
    <property type="component" value="Chromosome 11"/>
</dbReference>
<dbReference type="GO" id="GO:0005777">
    <property type="term" value="C:peroxisome"/>
    <property type="evidence" value="ECO:0007669"/>
    <property type="project" value="TreeGrafter"/>
</dbReference>
<dbReference type="GO" id="GO:0006635">
    <property type="term" value="P:fatty acid beta-oxidation"/>
    <property type="evidence" value="ECO:0007669"/>
    <property type="project" value="TreeGrafter"/>
</dbReference>
<evidence type="ECO:0000259" key="2">
    <source>
        <dbReference type="Pfam" id="PF22622"/>
    </source>
</evidence>
<dbReference type="SUPFAM" id="SSF54637">
    <property type="entry name" value="Thioesterase/thiol ester dehydrase-isomerase"/>
    <property type="match status" value="2"/>
</dbReference>
<feature type="domain" description="MaoC-like" evidence="1">
    <location>
        <begin position="190"/>
        <end position="294"/>
    </location>
</feature>
<keyword evidence="4" id="KW-1185">Reference proteome</keyword>
<dbReference type="GO" id="GO:0003857">
    <property type="term" value="F:(3S)-3-hydroxyacyl-CoA dehydrogenase (NAD+) activity"/>
    <property type="evidence" value="ECO:0007669"/>
    <property type="project" value="TreeGrafter"/>
</dbReference>
<sequence>MSTLYSYPLKPASWNERDVLLFATSIDIDPSQLQYLYENHPKFTPFPTYPIALTFKHNHTTTTSFASHFTQHLTPPPNFIPDFPKLDITRVVDGQRTLQILRTIPTTSKGRDFRIRSTVTGVWDKGRGKPTIIQTDHVLLEIPKVATTFGGRKVEEIFTRMSETAIFMGQGGWGGPNPPCPSGTDTFKPARHPDVTHHHPIPSNAHLVYRLNGDYNPLHATGVQAAIVQPTPIMHGLYSWNVVAGIVVKRFGGVLRRFRARFAKPVRPGDGLEVEMWRVEKGSGEFEVRFEARVEGKVVLAEGVAGLEGGRGEVGQVRKVQELVSRL</sequence>
<gene>
    <name evidence="3" type="ORF">CLAFUR5_12918</name>
</gene>
<proteinExistence type="predicted"/>
<dbReference type="RefSeq" id="XP_047768012.1">
    <property type="nucleotide sequence ID" value="XM_047912066.1"/>
</dbReference>
<dbReference type="Gene3D" id="3.10.129.10">
    <property type="entry name" value="Hotdog Thioesterase"/>
    <property type="match status" value="2"/>
</dbReference>
<evidence type="ECO:0000259" key="1">
    <source>
        <dbReference type="Pfam" id="PF01575"/>
    </source>
</evidence>
<dbReference type="OMA" id="VHYCRMG"/>
<dbReference type="GO" id="GO:0044594">
    <property type="term" value="F:17-beta-hydroxysteroid dehydrogenase (NAD+) activity"/>
    <property type="evidence" value="ECO:0007669"/>
    <property type="project" value="TreeGrafter"/>
</dbReference>
<dbReference type="InterPro" id="IPR002539">
    <property type="entry name" value="MaoC-like_dom"/>
</dbReference>
<dbReference type="PANTHER" id="PTHR13078">
    <property type="entry name" value="PEROXISOMAL MULTIFUNCTIONAL ENZYME TYPE 2-RELATED"/>
    <property type="match status" value="1"/>
</dbReference>